<sequence length="540" mass="59624">MTVATVCVNNGIVAHQRPVVRLFSSLSCINPLFSVFSVDVIDDNKRLRDDVTRLNERVKELEKLEEQLNKKEEELSDLNNNNAELEEQLRKKEEELSQLNNNTADVTDDNKRLRDDVTRLNERVKELENGVRLVNGGSRCAGGVEVLHDGQWGTVCSDRWDKVDAAVVCRELRCGEAVDAPRNAHFGPGSGRIWMDDVDCSGSESTLKNCRSGGWGVHNCNHGEDAGVTCSGHRKPRLTAGPHRCSGRVEVFHGGSWSTVCDADFDQQDAEVVCRELGCGIPVEVLGSAAFGRGEEHWSLRLSGGKGSCSGRLEVYHNAMWGSVCDDQWNIRNAQVVCRQLGCGSALSADRNVPFGPGEGTIWLNRVKCRGDEINLWDCHHSLKKHTDCSHAGVTCAVRAASNPTSLGAPSTPPLVLYVLGTLLFLALVLLLVLFYQNRVLRRVVSKRRRKTQPEAVYEEINHRHITRRSTSSSQRAPLSTPDPPLGQKQLIPAPPQESHSPALDTQPLHPAGQSQHHTLWTRNLHEAPPLSQSTGEDQQ</sequence>
<organism evidence="1 2">
    <name type="scientific">Pangasius djambal</name>
    <dbReference type="NCBI Taxonomy" id="1691987"/>
    <lineage>
        <taxon>Eukaryota</taxon>
        <taxon>Metazoa</taxon>
        <taxon>Chordata</taxon>
        <taxon>Craniata</taxon>
        <taxon>Vertebrata</taxon>
        <taxon>Euteleostomi</taxon>
        <taxon>Actinopterygii</taxon>
        <taxon>Neopterygii</taxon>
        <taxon>Teleostei</taxon>
        <taxon>Ostariophysi</taxon>
        <taxon>Siluriformes</taxon>
        <taxon>Pangasiidae</taxon>
        <taxon>Pangasius</taxon>
    </lineage>
</organism>
<name>A0ACC5Z4J0_9TELE</name>
<evidence type="ECO:0000313" key="1">
    <source>
        <dbReference type="EMBL" id="MCJ8742914.1"/>
    </source>
</evidence>
<proteinExistence type="predicted"/>
<accession>A0ACC5Z4J0</accession>
<gene>
    <name evidence="1" type="ORF">PDJAM_G00087710</name>
</gene>
<dbReference type="EMBL" id="CM040992">
    <property type="protein sequence ID" value="MCJ8742914.1"/>
    <property type="molecule type" value="Genomic_DNA"/>
</dbReference>
<keyword evidence="2" id="KW-1185">Reference proteome</keyword>
<comment type="caution">
    <text evidence="1">The sequence shown here is derived from an EMBL/GenBank/DDBJ whole genome shotgun (WGS) entry which is preliminary data.</text>
</comment>
<reference evidence="1" key="1">
    <citation type="submission" date="2020-02" db="EMBL/GenBank/DDBJ databases">
        <title>Genome sequencing of the panga catfish, Pangasius djambal.</title>
        <authorList>
            <person name="Wen M."/>
            <person name="Zahm M."/>
            <person name="Roques C."/>
            <person name="Cabau C."/>
            <person name="Klopp C."/>
            <person name="Donnadieu C."/>
            <person name="Jouanno E."/>
            <person name="Avarre J.-C."/>
            <person name="Campet M."/>
            <person name="Ha T."/>
            <person name="Dugue R."/>
            <person name="Lampietro C."/>
            <person name="Louis A."/>
            <person name="Herpin A."/>
            <person name="Echchiki A."/>
            <person name="Berthelot C."/>
            <person name="Parey E."/>
            <person name="Roest-Crollius H."/>
            <person name="Braasch I."/>
            <person name="Postlethwait J.H."/>
            <person name="Bobe J."/>
            <person name="Montfort J."/>
            <person name="Bouchez O."/>
            <person name="Begum T."/>
            <person name="Schartl M."/>
            <person name="Gustiano R."/>
            <person name="Guiguen Y."/>
        </authorList>
    </citation>
    <scope>NUCLEOTIDE SEQUENCE</scope>
    <source>
        <strain evidence="1">Pdj_M5554</strain>
    </source>
</reference>
<protein>
    <submittedName>
        <fullName evidence="1">Uncharacterized protein</fullName>
    </submittedName>
</protein>
<dbReference type="Proteomes" id="UP000830395">
    <property type="component" value="Chromosome 18"/>
</dbReference>
<evidence type="ECO:0000313" key="2">
    <source>
        <dbReference type="Proteomes" id="UP000830395"/>
    </source>
</evidence>